<name>A0A6L2PU38_COPFO</name>
<reference evidence="3" key="1">
    <citation type="submission" date="2020-01" db="EMBL/GenBank/DDBJ databases">
        <title>Draft genome sequence of the Termite Coptotermes fromosanus.</title>
        <authorList>
            <person name="Itakura S."/>
            <person name="Yosikawa Y."/>
            <person name="Umezawa K."/>
        </authorList>
    </citation>
    <scope>NUCLEOTIDE SEQUENCE [LARGE SCALE GENOMIC DNA]</scope>
</reference>
<dbReference type="EMBL" id="BLKM01000606">
    <property type="protein sequence ID" value="GFG36121.1"/>
    <property type="molecule type" value="Genomic_DNA"/>
</dbReference>
<dbReference type="PROSITE" id="PS50164">
    <property type="entry name" value="GIY_YIG"/>
    <property type="match status" value="1"/>
</dbReference>
<dbReference type="AlphaFoldDB" id="A0A6L2PU38"/>
<evidence type="ECO:0000313" key="2">
    <source>
        <dbReference type="EMBL" id="GFG36121.1"/>
    </source>
</evidence>
<proteinExistence type="predicted"/>
<gene>
    <name evidence="2" type="ORF">Cfor_03762</name>
</gene>
<dbReference type="InterPro" id="IPR035901">
    <property type="entry name" value="GIY-YIG_endonuc_sf"/>
</dbReference>
<dbReference type="OrthoDB" id="6782675at2759"/>
<evidence type="ECO:0000313" key="3">
    <source>
        <dbReference type="Proteomes" id="UP000502823"/>
    </source>
</evidence>
<dbReference type="SUPFAM" id="SSF82771">
    <property type="entry name" value="GIY-YIG endonuclease"/>
    <property type="match status" value="1"/>
</dbReference>
<feature type="domain" description="GIY-YIG" evidence="1">
    <location>
        <begin position="36"/>
        <end position="112"/>
    </location>
</feature>
<dbReference type="Gene3D" id="3.40.1440.10">
    <property type="entry name" value="GIY-YIG endonuclease"/>
    <property type="match status" value="1"/>
</dbReference>
<protein>
    <recommendedName>
        <fullName evidence="1">GIY-YIG domain-containing protein</fullName>
    </recommendedName>
</protein>
<dbReference type="Proteomes" id="UP000502823">
    <property type="component" value="Unassembled WGS sequence"/>
</dbReference>
<organism evidence="2 3">
    <name type="scientific">Coptotermes formosanus</name>
    <name type="common">Formosan subterranean termite</name>
    <dbReference type="NCBI Taxonomy" id="36987"/>
    <lineage>
        <taxon>Eukaryota</taxon>
        <taxon>Metazoa</taxon>
        <taxon>Ecdysozoa</taxon>
        <taxon>Arthropoda</taxon>
        <taxon>Hexapoda</taxon>
        <taxon>Insecta</taxon>
        <taxon>Pterygota</taxon>
        <taxon>Neoptera</taxon>
        <taxon>Polyneoptera</taxon>
        <taxon>Dictyoptera</taxon>
        <taxon>Blattodea</taxon>
        <taxon>Blattoidea</taxon>
        <taxon>Termitoidae</taxon>
        <taxon>Rhinotermitidae</taxon>
        <taxon>Coptotermes</taxon>
    </lineage>
</organism>
<sequence length="156" mass="18464">KVTNIFKNTNLRIAFQTTNTIWQLLNIKKKQPNIYTNSGVYSIKCSTCNRFYIGQTGQHIYTKFKEHIRYIRTNNPKSAFAVHILENNHQYDTMEESLRLITPCNKGNRLNLLENLYIQQFHNLGLLMDEQCTFEYNTLFSQFKTRAPLYIHDSAF</sequence>
<feature type="non-terminal residue" evidence="2">
    <location>
        <position position="1"/>
    </location>
</feature>
<dbReference type="InParanoid" id="A0A6L2PU38"/>
<evidence type="ECO:0000259" key="1">
    <source>
        <dbReference type="PROSITE" id="PS50164"/>
    </source>
</evidence>
<comment type="caution">
    <text evidence="2">The sequence shown here is derived from an EMBL/GenBank/DDBJ whole genome shotgun (WGS) entry which is preliminary data.</text>
</comment>
<keyword evidence="3" id="KW-1185">Reference proteome</keyword>
<accession>A0A6L2PU38</accession>
<dbReference type="InterPro" id="IPR000305">
    <property type="entry name" value="GIY-YIG_endonuc"/>
</dbReference>